<evidence type="ECO:0000256" key="4">
    <source>
        <dbReference type="ARBA" id="ARBA00022840"/>
    </source>
</evidence>
<dbReference type="SMART" id="SM00382">
    <property type="entry name" value="AAA"/>
    <property type="match status" value="1"/>
</dbReference>
<gene>
    <name evidence="6" type="ORF">VPK24_17480</name>
</gene>
<comment type="caution">
    <text evidence="6">The sequence shown here is derived from an EMBL/GenBank/DDBJ whole genome shotgun (WGS) entry which is preliminary data.</text>
</comment>
<dbReference type="GO" id="GO:0005524">
    <property type="term" value="F:ATP binding"/>
    <property type="evidence" value="ECO:0007669"/>
    <property type="project" value="UniProtKB-KW"/>
</dbReference>
<dbReference type="Proteomes" id="UP001604335">
    <property type="component" value="Unassembled WGS sequence"/>
</dbReference>
<dbReference type="PANTHER" id="PTHR46743">
    <property type="entry name" value="TEICHOIC ACIDS EXPORT ATP-BINDING PROTEIN TAGH"/>
    <property type="match status" value="1"/>
</dbReference>
<dbReference type="CDD" id="cd10147">
    <property type="entry name" value="Wzt_C-like"/>
    <property type="match status" value="1"/>
</dbReference>
<organism evidence="6 7">
    <name type="scientific">Limnothrix redekei LRLZ20PSL1</name>
    <dbReference type="NCBI Taxonomy" id="3112953"/>
    <lineage>
        <taxon>Bacteria</taxon>
        <taxon>Bacillati</taxon>
        <taxon>Cyanobacteriota</taxon>
        <taxon>Cyanophyceae</taxon>
        <taxon>Pseudanabaenales</taxon>
        <taxon>Pseudanabaenaceae</taxon>
        <taxon>Limnothrix</taxon>
    </lineage>
</organism>
<dbReference type="InterPro" id="IPR003439">
    <property type="entry name" value="ABC_transporter-like_ATP-bd"/>
</dbReference>
<evidence type="ECO:0000256" key="2">
    <source>
        <dbReference type="ARBA" id="ARBA00022448"/>
    </source>
</evidence>
<dbReference type="PROSITE" id="PS50893">
    <property type="entry name" value="ABC_TRANSPORTER_2"/>
    <property type="match status" value="1"/>
</dbReference>
<dbReference type="PROSITE" id="PS00211">
    <property type="entry name" value="ABC_TRANSPORTER_1"/>
    <property type="match status" value="1"/>
</dbReference>
<dbReference type="RefSeq" id="WP_393015362.1">
    <property type="nucleotide sequence ID" value="NZ_JAZAQF010000091.1"/>
</dbReference>
<accession>A0ABW7CEG1</accession>
<dbReference type="Gene3D" id="3.40.50.300">
    <property type="entry name" value="P-loop containing nucleotide triphosphate hydrolases"/>
    <property type="match status" value="1"/>
</dbReference>
<feature type="domain" description="ABC transporter" evidence="5">
    <location>
        <begin position="6"/>
        <end position="246"/>
    </location>
</feature>
<dbReference type="Gene3D" id="2.70.50.60">
    <property type="entry name" value="abc- transporter (atp binding component) like domain"/>
    <property type="match status" value="1"/>
</dbReference>
<proteinExistence type="inferred from homology"/>
<dbReference type="InterPro" id="IPR050683">
    <property type="entry name" value="Bact_Polysacc_Export_ATP-bd"/>
</dbReference>
<keyword evidence="3" id="KW-0547">Nucleotide-binding</keyword>
<dbReference type="CDD" id="cd03220">
    <property type="entry name" value="ABC_KpsT_Wzt"/>
    <property type="match status" value="1"/>
</dbReference>
<evidence type="ECO:0000313" key="7">
    <source>
        <dbReference type="Proteomes" id="UP001604335"/>
    </source>
</evidence>
<dbReference type="PANTHER" id="PTHR46743:SF2">
    <property type="entry name" value="TEICHOIC ACIDS EXPORT ATP-BINDING PROTEIN TAGH"/>
    <property type="match status" value="1"/>
</dbReference>
<dbReference type="Pfam" id="PF14524">
    <property type="entry name" value="Wzt_C"/>
    <property type="match status" value="1"/>
</dbReference>
<dbReference type="Pfam" id="PF00005">
    <property type="entry name" value="ABC_tran"/>
    <property type="match status" value="1"/>
</dbReference>
<reference evidence="7" key="1">
    <citation type="journal article" date="2024" name="Algal Res.">
        <title>Biochemical, toxicological and genomic investigation of a high-biomass producing Limnothrix strain isolated from Italian shallow drinking water reservoir.</title>
        <authorList>
            <person name="Simonazzi M."/>
            <person name="Shishido T.K."/>
            <person name="Delbaje E."/>
            <person name="Wahlsten M."/>
            <person name="Fewer D.P."/>
            <person name="Sivonen K."/>
            <person name="Pezzolesi L."/>
            <person name="Pistocchi R."/>
        </authorList>
    </citation>
    <scope>NUCLEOTIDE SEQUENCE [LARGE SCALE GENOMIC DNA]</scope>
    <source>
        <strain evidence="7">LRLZ20PSL1</strain>
    </source>
</reference>
<evidence type="ECO:0000259" key="5">
    <source>
        <dbReference type="PROSITE" id="PS50893"/>
    </source>
</evidence>
<keyword evidence="4 6" id="KW-0067">ATP-binding</keyword>
<dbReference type="InterPro" id="IPR015860">
    <property type="entry name" value="ABC_transpr_TagH-like"/>
</dbReference>
<dbReference type="InterPro" id="IPR017871">
    <property type="entry name" value="ABC_transporter-like_CS"/>
</dbReference>
<evidence type="ECO:0000256" key="3">
    <source>
        <dbReference type="ARBA" id="ARBA00022741"/>
    </source>
</evidence>
<keyword evidence="2" id="KW-0813">Transport</keyword>
<sequence length="478" mass="52433">MNDIVISLQSVSKSFQRYARPVDRLKELLLPNRQQADVFWAVKDLNLEVPRGQTLGIVGRNGSGKSTTLQMVVGTLQPSSGSVQVQGRISALLELGSGFNPEFTGRQNVFFNAQMLGLSRREVEAKFDQIAAFADIGEFLDEPVKTYSSGMFVRLAFAVAIHSDPDILVVDEALSVGDEAFQRKCFAKIHAVRDAGGTILFVSHGASTIIELCDRAILLDRGELLLDGNPKLVVDKYQKLSYAPPNKAQELREEIRRLNGSEANVFSHKELTIIESMAASTDLLQPVAPRTPQKHLGTARLKAYFDAQMQPPQTIAYISRGAKIQDPKITTLNGEVVNYLVGRDEYLYTYTVKFEQDVTQVRFGMLIKTVSGLELGGASLVGRNFAIEQVKAGSVAKVKFRFKCLLNAGAYFMNAGVSGTIDGHFGYLDRWIDAAMFKVQVEDFSHASGIIDWVVDPDVTVYAGPASAVTLPLKASES</sequence>
<dbReference type="SUPFAM" id="SSF52540">
    <property type="entry name" value="P-loop containing nucleoside triphosphate hydrolases"/>
    <property type="match status" value="1"/>
</dbReference>
<dbReference type="InterPro" id="IPR029439">
    <property type="entry name" value="Wzt_C"/>
</dbReference>
<evidence type="ECO:0000313" key="6">
    <source>
        <dbReference type="EMBL" id="MFG3819441.1"/>
    </source>
</evidence>
<evidence type="ECO:0000256" key="1">
    <source>
        <dbReference type="ARBA" id="ARBA00005417"/>
    </source>
</evidence>
<keyword evidence="7" id="KW-1185">Reference proteome</keyword>
<name>A0ABW7CEG1_9CYAN</name>
<protein>
    <submittedName>
        <fullName evidence="6">ABC transporter ATP-binding protein</fullName>
    </submittedName>
</protein>
<dbReference type="InterPro" id="IPR003593">
    <property type="entry name" value="AAA+_ATPase"/>
</dbReference>
<comment type="similarity">
    <text evidence="1">Belongs to the ABC transporter superfamily.</text>
</comment>
<dbReference type="InterPro" id="IPR027417">
    <property type="entry name" value="P-loop_NTPase"/>
</dbReference>
<dbReference type="EMBL" id="JAZAQF010000091">
    <property type="protein sequence ID" value="MFG3819441.1"/>
    <property type="molecule type" value="Genomic_DNA"/>
</dbReference>